<dbReference type="RefSeq" id="XP_005827232.1">
    <property type="nucleotide sequence ID" value="XM_005827175.1"/>
</dbReference>
<reference evidence="1 3" key="1">
    <citation type="journal article" date="2012" name="Nature">
        <title>Algal genomes reveal evolutionary mosaicism and the fate of nucleomorphs.</title>
        <authorList>
            <consortium name="DOE Joint Genome Institute"/>
            <person name="Curtis B.A."/>
            <person name="Tanifuji G."/>
            <person name="Burki F."/>
            <person name="Gruber A."/>
            <person name="Irimia M."/>
            <person name="Maruyama S."/>
            <person name="Arias M.C."/>
            <person name="Ball S.G."/>
            <person name="Gile G.H."/>
            <person name="Hirakawa Y."/>
            <person name="Hopkins J.F."/>
            <person name="Kuo A."/>
            <person name="Rensing S.A."/>
            <person name="Schmutz J."/>
            <person name="Symeonidi A."/>
            <person name="Elias M."/>
            <person name="Eveleigh R.J."/>
            <person name="Herman E.K."/>
            <person name="Klute M.J."/>
            <person name="Nakayama T."/>
            <person name="Obornik M."/>
            <person name="Reyes-Prieto A."/>
            <person name="Armbrust E.V."/>
            <person name="Aves S.J."/>
            <person name="Beiko R.G."/>
            <person name="Coutinho P."/>
            <person name="Dacks J.B."/>
            <person name="Durnford D.G."/>
            <person name="Fast N.M."/>
            <person name="Green B.R."/>
            <person name="Grisdale C.J."/>
            <person name="Hempel F."/>
            <person name="Henrissat B."/>
            <person name="Hoppner M.P."/>
            <person name="Ishida K."/>
            <person name="Kim E."/>
            <person name="Koreny L."/>
            <person name="Kroth P.G."/>
            <person name="Liu Y."/>
            <person name="Malik S.B."/>
            <person name="Maier U.G."/>
            <person name="McRose D."/>
            <person name="Mock T."/>
            <person name="Neilson J.A."/>
            <person name="Onodera N.T."/>
            <person name="Poole A.M."/>
            <person name="Pritham E.J."/>
            <person name="Richards T.A."/>
            <person name="Rocap G."/>
            <person name="Roy S.W."/>
            <person name="Sarai C."/>
            <person name="Schaack S."/>
            <person name="Shirato S."/>
            <person name="Slamovits C.H."/>
            <person name="Spencer D.F."/>
            <person name="Suzuki S."/>
            <person name="Worden A.Z."/>
            <person name="Zauner S."/>
            <person name="Barry K."/>
            <person name="Bell C."/>
            <person name="Bharti A.K."/>
            <person name="Crow J.A."/>
            <person name="Grimwood J."/>
            <person name="Kramer R."/>
            <person name="Lindquist E."/>
            <person name="Lucas S."/>
            <person name="Salamov A."/>
            <person name="McFadden G.I."/>
            <person name="Lane C.E."/>
            <person name="Keeling P.J."/>
            <person name="Gray M.W."/>
            <person name="Grigoriev I.V."/>
            <person name="Archibald J.M."/>
        </authorList>
    </citation>
    <scope>NUCLEOTIDE SEQUENCE</scope>
    <source>
        <strain evidence="1 3">CCMP2712</strain>
    </source>
</reference>
<proteinExistence type="predicted"/>
<sequence>MQMRLFVLKLSCDAGYLMFSYDCLLVLFWIQQPSGRMLFAQPVIVPGEVLLNGTCNSMPGWDPMGMWNPTDYHSDPDCRLNPMYNERGMGASYGGQYH</sequence>
<dbReference type="GeneID" id="17296987"/>
<evidence type="ECO:0000313" key="3">
    <source>
        <dbReference type="Proteomes" id="UP000011087"/>
    </source>
</evidence>
<dbReference type="OrthoDB" id="10458494at2759"/>
<accession>L1IVX4</accession>
<dbReference type="KEGG" id="gtt:GUITHDRAFT_113730"/>
<organism evidence="1">
    <name type="scientific">Guillardia theta (strain CCMP2712)</name>
    <name type="common">Cryptophyte</name>
    <dbReference type="NCBI Taxonomy" id="905079"/>
    <lineage>
        <taxon>Eukaryota</taxon>
        <taxon>Cryptophyceae</taxon>
        <taxon>Pyrenomonadales</taxon>
        <taxon>Geminigeraceae</taxon>
        <taxon>Guillardia</taxon>
    </lineage>
</organism>
<name>L1IVX4_GUITC</name>
<dbReference type="Proteomes" id="UP000011087">
    <property type="component" value="Unassembled WGS sequence"/>
</dbReference>
<evidence type="ECO:0000313" key="2">
    <source>
        <dbReference type="EnsemblProtists" id="EKX40252"/>
    </source>
</evidence>
<reference evidence="2" key="3">
    <citation type="submission" date="2015-06" db="UniProtKB">
        <authorList>
            <consortium name="EnsemblProtists"/>
        </authorList>
    </citation>
    <scope>IDENTIFICATION</scope>
</reference>
<gene>
    <name evidence="1" type="ORF">GUITHDRAFT_113730</name>
</gene>
<dbReference type="HOGENOM" id="CLU_2338020_0_0_1"/>
<protein>
    <submittedName>
        <fullName evidence="1 2">Uncharacterized protein</fullName>
    </submittedName>
</protein>
<dbReference type="EnsemblProtists" id="EKX40252">
    <property type="protein sequence ID" value="EKX40252"/>
    <property type="gene ID" value="GUITHDRAFT_113730"/>
</dbReference>
<keyword evidence="3" id="KW-1185">Reference proteome</keyword>
<dbReference type="PaxDb" id="55529-EKX40252"/>
<evidence type="ECO:0000313" key="1">
    <source>
        <dbReference type="EMBL" id="EKX40252.1"/>
    </source>
</evidence>
<dbReference type="EMBL" id="JH993033">
    <property type="protein sequence ID" value="EKX40252.1"/>
    <property type="molecule type" value="Genomic_DNA"/>
</dbReference>
<reference evidence="3" key="2">
    <citation type="submission" date="2012-11" db="EMBL/GenBank/DDBJ databases">
        <authorList>
            <person name="Kuo A."/>
            <person name="Curtis B.A."/>
            <person name="Tanifuji G."/>
            <person name="Burki F."/>
            <person name="Gruber A."/>
            <person name="Irimia M."/>
            <person name="Maruyama S."/>
            <person name="Arias M.C."/>
            <person name="Ball S.G."/>
            <person name="Gile G.H."/>
            <person name="Hirakawa Y."/>
            <person name="Hopkins J.F."/>
            <person name="Rensing S.A."/>
            <person name="Schmutz J."/>
            <person name="Symeonidi A."/>
            <person name="Elias M."/>
            <person name="Eveleigh R.J."/>
            <person name="Herman E.K."/>
            <person name="Klute M.J."/>
            <person name="Nakayama T."/>
            <person name="Obornik M."/>
            <person name="Reyes-Prieto A."/>
            <person name="Armbrust E.V."/>
            <person name="Aves S.J."/>
            <person name="Beiko R.G."/>
            <person name="Coutinho P."/>
            <person name="Dacks J.B."/>
            <person name="Durnford D.G."/>
            <person name="Fast N.M."/>
            <person name="Green B.R."/>
            <person name="Grisdale C."/>
            <person name="Hempe F."/>
            <person name="Henrissat B."/>
            <person name="Hoppner M.P."/>
            <person name="Ishida K.-I."/>
            <person name="Kim E."/>
            <person name="Koreny L."/>
            <person name="Kroth P.G."/>
            <person name="Liu Y."/>
            <person name="Malik S.-B."/>
            <person name="Maier U.G."/>
            <person name="McRose D."/>
            <person name="Mock T."/>
            <person name="Neilson J.A."/>
            <person name="Onodera N.T."/>
            <person name="Poole A.M."/>
            <person name="Pritham E.J."/>
            <person name="Richards T.A."/>
            <person name="Rocap G."/>
            <person name="Roy S.W."/>
            <person name="Sarai C."/>
            <person name="Schaack S."/>
            <person name="Shirato S."/>
            <person name="Slamovits C.H."/>
            <person name="Spencer D.F."/>
            <person name="Suzuki S."/>
            <person name="Worden A.Z."/>
            <person name="Zauner S."/>
            <person name="Barry K."/>
            <person name="Bell C."/>
            <person name="Bharti A.K."/>
            <person name="Crow J.A."/>
            <person name="Grimwood J."/>
            <person name="Kramer R."/>
            <person name="Lindquist E."/>
            <person name="Lucas S."/>
            <person name="Salamov A."/>
            <person name="McFadden G.I."/>
            <person name="Lane C.E."/>
            <person name="Keeling P.J."/>
            <person name="Gray M.W."/>
            <person name="Grigoriev I.V."/>
            <person name="Archibald J.M."/>
        </authorList>
    </citation>
    <scope>NUCLEOTIDE SEQUENCE</scope>
    <source>
        <strain evidence="3">CCMP2712</strain>
    </source>
</reference>
<dbReference type="AlphaFoldDB" id="L1IVX4"/>